<dbReference type="AlphaFoldDB" id="A0A2M6UG02"/>
<gene>
    <name evidence="1" type="ORF">TSA1_24310</name>
</gene>
<evidence type="ECO:0000313" key="1">
    <source>
        <dbReference type="EMBL" id="PIT03544.1"/>
    </source>
</evidence>
<comment type="caution">
    <text evidence="1">The sequence shown here is derived from an EMBL/GenBank/DDBJ whole genome shotgun (WGS) entry which is preliminary data.</text>
</comment>
<keyword evidence="2" id="KW-1185">Reference proteome</keyword>
<sequence length="86" mass="9962">MPVLADERLLSDGDRFELRIGADRSTFVLRSKSDFFTARLEGEHASRFEADYRAVRQRHPALKPDQALAQLWDNDGYMWYAAQEAD</sequence>
<organism evidence="1 2">
    <name type="scientific">Bradyrhizobium nitroreducens</name>
    <dbReference type="NCBI Taxonomy" id="709803"/>
    <lineage>
        <taxon>Bacteria</taxon>
        <taxon>Pseudomonadati</taxon>
        <taxon>Pseudomonadota</taxon>
        <taxon>Alphaproteobacteria</taxon>
        <taxon>Hyphomicrobiales</taxon>
        <taxon>Nitrobacteraceae</taxon>
        <taxon>Bradyrhizobium</taxon>
    </lineage>
</organism>
<evidence type="ECO:0000313" key="2">
    <source>
        <dbReference type="Proteomes" id="UP000228930"/>
    </source>
</evidence>
<name>A0A2M6UG02_9BRAD</name>
<dbReference type="EMBL" id="LFJC01000003">
    <property type="protein sequence ID" value="PIT03544.1"/>
    <property type="molecule type" value="Genomic_DNA"/>
</dbReference>
<protein>
    <submittedName>
        <fullName evidence="1">Uncharacterized protein</fullName>
    </submittedName>
</protein>
<proteinExistence type="predicted"/>
<reference evidence="1 2" key="1">
    <citation type="submission" date="2015-06" db="EMBL/GenBank/DDBJ databases">
        <title>Comparative genome analysis of nirS-carrying Bradyrhizobium sp. strains.</title>
        <authorList>
            <person name="Ishii S."/>
            <person name="Jang J."/>
            <person name="Nishizawa T."/>
            <person name="Senoo K."/>
        </authorList>
    </citation>
    <scope>NUCLEOTIDE SEQUENCE [LARGE SCALE GENOMIC DNA]</scope>
    <source>
        <strain evidence="1 2">TSA1</strain>
    </source>
</reference>
<dbReference type="Proteomes" id="UP000228930">
    <property type="component" value="Unassembled WGS sequence"/>
</dbReference>
<accession>A0A2M6UG02</accession>